<accession>A0AAN7YR92</accession>
<gene>
    <name evidence="2" type="ORF">RB653_001162</name>
</gene>
<dbReference type="EMBL" id="JAVFKY010000002">
    <property type="protein sequence ID" value="KAK5581134.1"/>
    <property type="molecule type" value="Genomic_DNA"/>
</dbReference>
<name>A0AAN7YR92_9MYCE</name>
<organism evidence="2 3">
    <name type="scientific">Dictyostelium firmibasis</name>
    <dbReference type="NCBI Taxonomy" id="79012"/>
    <lineage>
        <taxon>Eukaryota</taxon>
        <taxon>Amoebozoa</taxon>
        <taxon>Evosea</taxon>
        <taxon>Eumycetozoa</taxon>
        <taxon>Dictyostelia</taxon>
        <taxon>Dictyosteliales</taxon>
        <taxon>Dictyosteliaceae</taxon>
        <taxon>Dictyostelium</taxon>
    </lineage>
</organism>
<reference evidence="2 3" key="1">
    <citation type="submission" date="2023-11" db="EMBL/GenBank/DDBJ databases">
        <title>Dfirmibasis_genome.</title>
        <authorList>
            <person name="Edelbroek B."/>
            <person name="Kjellin J."/>
            <person name="Jerlstrom-Hultqvist J."/>
            <person name="Soderbom F."/>
        </authorList>
    </citation>
    <scope>NUCLEOTIDE SEQUENCE [LARGE SCALE GENOMIC DNA]</scope>
    <source>
        <strain evidence="2 3">TNS-C-14</strain>
    </source>
</reference>
<keyword evidence="1" id="KW-0472">Membrane</keyword>
<feature type="transmembrane region" description="Helical" evidence="1">
    <location>
        <begin position="12"/>
        <end position="32"/>
    </location>
</feature>
<keyword evidence="3" id="KW-1185">Reference proteome</keyword>
<evidence type="ECO:0000313" key="2">
    <source>
        <dbReference type="EMBL" id="KAK5581134.1"/>
    </source>
</evidence>
<evidence type="ECO:0000256" key="1">
    <source>
        <dbReference type="SAM" id="Phobius"/>
    </source>
</evidence>
<dbReference type="AlphaFoldDB" id="A0AAN7YR92"/>
<keyword evidence="1" id="KW-0812">Transmembrane</keyword>
<dbReference type="Proteomes" id="UP001344447">
    <property type="component" value="Unassembled WGS sequence"/>
</dbReference>
<proteinExistence type="predicted"/>
<protein>
    <submittedName>
        <fullName evidence="2">Uncharacterized protein</fullName>
    </submittedName>
</protein>
<evidence type="ECO:0000313" key="3">
    <source>
        <dbReference type="Proteomes" id="UP001344447"/>
    </source>
</evidence>
<comment type="caution">
    <text evidence="2">The sequence shown here is derived from an EMBL/GenBank/DDBJ whole genome shotgun (WGS) entry which is preliminary data.</text>
</comment>
<keyword evidence="1" id="KW-1133">Transmembrane helix</keyword>
<sequence>MKIFEKNCDGDSLSHALTITTIYLLLLLLLFLKKRKSLQYYF</sequence>